<dbReference type="OrthoDB" id="1405595at2759"/>
<dbReference type="GO" id="GO:0008270">
    <property type="term" value="F:zinc ion binding"/>
    <property type="evidence" value="ECO:0007669"/>
    <property type="project" value="UniProtKB-KW"/>
</dbReference>
<evidence type="ECO:0000256" key="6">
    <source>
        <dbReference type="ARBA" id="ARBA00023242"/>
    </source>
</evidence>
<reference evidence="10 11" key="1">
    <citation type="journal article" date="2016" name="Proc. Natl. Acad. Sci. U.S.A.">
        <title>Comparative genomics of biotechnologically important yeasts.</title>
        <authorList>
            <person name="Riley R."/>
            <person name="Haridas S."/>
            <person name="Wolfe K.H."/>
            <person name="Lopes M.R."/>
            <person name="Hittinger C.T."/>
            <person name="Goeker M."/>
            <person name="Salamov A.A."/>
            <person name="Wisecaver J.H."/>
            <person name="Long T.M."/>
            <person name="Calvey C.H."/>
            <person name="Aerts A.L."/>
            <person name="Barry K.W."/>
            <person name="Choi C."/>
            <person name="Clum A."/>
            <person name="Coughlan A.Y."/>
            <person name="Deshpande S."/>
            <person name="Douglass A.P."/>
            <person name="Hanson S.J."/>
            <person name="Klenk H.-P."/>
            <person name="LaButti K.M."/>
            <person name="Lapidus A."/>
            <person name="Lindquist E.A."/>
            <person name="Lipzen A.M."/>
            <person name="Meier-Kolthoff J.P."/>
            <person name="Ohm R.A."/>
            <person name="Otillar R.P."/>
            <person name="Pangilinan J.L."/>
            <person name="Peng Y."/>
            <person name="Rokas A."/>
            <person name="Rosa C.A."/>
            <person name="Scheuner C."/>
            <person name="Sibirny A.A."/>
            <person name="Slot J.C."/>
            <person name="Stielow J.B."/>
            <person name="Sun H."/>
            <person name="Kurtzman C.P."/>
            <person name="Blackwell M."/>
            <person name="Grigoriev I.V."/>
            <person name="Jeffries T.W."/>
        </authorList>
    </citation>
    <scope>NUCLEOTIDE SEQUENCE [LARGE SCALE GENOMIC DNA]</scope>
    <source>
        <strain evidence="10 11">DSM 6958</strain>
    </source>
</reference>
<evidence type="ECO:0000256" key="5">
    <source>
        <dbReference type="ARBA" id="ARBA00022833"/>
    </source>
</evidence>
<evidence type="ECO:0000256" key="8">
    <source>
        <dbReference type="SAM" id="MobiDB-lite"/>
    </source>
</evidence>
<feature type="compositionally biased region" description="Polar residues" evidence="8">
    <location>
        <begin position="150"/>
        <end position="159"/>
    </location>
</feature>
<dbReference type="InterPro" id="IPR007219">
    <property type="entry name" value="XnlR_reg_dom"/>
</dbReference>
<feature type="region of interest" description="Disordered" evidence="8">
    <location>
        <begin position="143"/>
        <end position="162"/>
    </location>
</feature>
<keyword evidence="3" id="KW-0677">Repeat</keyword>
<comment type="subcellular location">
    <subcellularLocation>
        <location evidence="1">Nucleus</location>
    </subcellularLocation>
</comment>
<evidence type="ECO:0000256" key="1">
    <source>
        <dbReference type="ARBA" id="ARBA00004123"/>
    </source>
</evidence>
<dbReference type="Pfam" id="PF04082">
    <property type="entry name" value="Fungal_trans"/>
    <property type="match status" value="1"/>
</dbReference>
<accession>A0A1E3PKK8</accession>
<dbReference type="EMBL" id="KV454409">
    <property type="protein sequence ID" value="ODQ65959.1"/>
    <property type="molecule type" value="Genomic_DNA"/>
</dbReference>
<dbReference type="GO" id="GO:0000981">
    <property type="term" value="F:DNA-binding transcription factor activity, RNA polymerase II-specific"/>
    <property type="evidence" value="ECO:0007669"/>
    <property type="project" value="InterPro"/>
</dbReference>
<sequence>MRLEKRNSTTFNNLINLNGVPISTEDAALSDKTQSTSNGVNAGITEEISYNKHHIQHSNKGKVKRKGNDNKSDENHNDSNENNSTEKSHRRSRSRAGLAKCFECDHPGCNKRFTRHEHLVRHQLNHSPKEYFYCLWDPSSGTGNAREPSGVNNSGTSSRGCGKRFVREDLRNRHMERHRKGKTLAEDFKPELPQNMERNNTIDYSRKKRLKSDDSLSFNRNTVMPSLPTSTSSVPVSAPATFPLAPSVAMLPLPLSLPINDLGLPSVYQLQFSESSMMNMMPSNTAVSIRPTEIPDIITNSPKVSNASISAINIPATSMPNTSVATVSGYPERQTDLISWLFADDAVFNSETFMNPSFFSTALSPMGLPNLLTPPSAPSEALTLTTLLRHDLMQHMPELENHPDASLDQLNRFLNTYWLSFHVQYAILHKPSFQVSANEPLLIWSMILLGAAFEGASGFARAIAIPLRWIIFGRPEFSPPAQAWVIQSLLLLEVFEKNMTDRSLHERAHLHHGTTIQLIRRGSALIDPAAVVAGGGKRISSQPSSKPISSSNSTSALVLSPSPFNNSAHFPVLPNPWQSWIWTEETKRTAFLAFIVDTSHHVAFGHSTTMSVHEIRLNLPCDDEIWEAFPEKGDTNPGDNAGPEGMPFLTALKFLLRKQPVKASHMGQMILLNGLMSISHEMGQRDLHSSSLDWNNNFREVWRDILIPAFDYWHQQYIVPKQTHSNLGLSVASTPPSISTFPPSRSTTYAENRSSVQFNGCRVPLYHTAYMSSYLSVHEIMIYAGAPCALSVRVRKQDYEQVVAKVNGWIAKTIQPCTSGSNYVGGDSIGIWHAFQLIKEAYFKVNCCSASSESFTVSTPAALALHNEPPLEFAHTNFQYYGTRDPIFHRRQALFLAVMAIWVWSFAFDGPEEILDSYGSIEPVINHSNFCHMALGIPSTPASVSSGPADLRYEDDVQSLRPMEDGRTYLKRMGSYSPVDLAQAPQKGNTVGLLQMVLKSLNPGQFEITKENCKILIHCIRRSKGLKQVICADMYRKTV</sequence>
<gene>
    <name evidence="10" type="ORF">NADFUDRAFT_41944</name>
</gene>
<name>A0A1E3PKK8_9ASCO</name>
<dbReference type="PANTHER" id="PTHR40626">
    <property type="entry name" value="MIP31509P"/>
    <property type="match status" value="1"/>
</dbReference>
<dbReference type="InterPro" id="IPR013087">
    <property type="entry name" value="Znf_C2H2_type"/>
</dbReference>
<dbReference type="Pfam" id="PF00096">
    <property type="entry name" value="zf-C2H2"/>
    <property type="match status" value="1"/>
</dbReference>
<feature type="compositionally biased region" description="Basic residues" evidence="8">
    <location>
        <begin position="51"/>
        <end position="65"/>
    </location>
</feature>
<keyword evidence="4 7" id="KW-0863">Zinc-finger</keyword>
<evidence type="ECO:0000256" key="2">
    <source>
        <dbReference type="ARBA" id="ARBA00022723"/>
    </source>
</evidence>
<dbReference type="Proteomes" id="UP000095009">
    <property type="component" value="Unassembled WGS sequence"/>
</dbReference>
<dbReference type="GO" id="GO:0005634">
    <property type="term" value="C:nucleus"/>
    <property type="evidence" value="ECO:0007669"/>
    <property type="project" value="UniProtKB-SubCell"/>
</dbReference>
<dbReference type="SUPFAM" id="SSF57667">
    <property type="entry name" value="beta-beta-alpha zinc fingers"/>
    <property type="match status" value="1"/>
</dbReference>
<dbReference type="Gene3D" id="3.30.160.60">
    <property type="entry name" value="Classic Zinc Finger"/>
    <property type="match status" value="1"/>
</dbReference>
<dbReference type="PANTHER" id="PTHR40626:SF11">
    <property type="entry name" value="ZINC FINGER PROTEIN YPR022C"/>
    <property type="match status" value="1"/>
</dbReference>
<evidence type="ECO:0000256" key="4">
    <source>
        <dbReference type="ARBA" id="ARBA00022771"/>
    </source>
</evidence>
<feature type="compositionally biased region" description="Basic and acidic residues" evidence="8">
    <location>
        <begin position="66"/>
        <end position="87"/>
    </location>
</feature>
<protein>
    <recommendedName>
        <fullName evidence="9">C2H2-type domain-containing protein</fullName>
    </recommendedName>
</protein>
<evidence type="ECO:0000313" key="10">
    <source>
        <dbReference type="EMBL" id="ODQ65959.1"/>
    </source>
</evidence>
<keyword evidence="11" id="KW-1185">Reference proteome</keyword>
<evidence type="ECO:0000313" key="11">
    <source>
        <dbReference type="Proteomes" id="UP000095009"/>
    </source>
</evidence>
<dbReference type="AlphaFoldDB" id="A0A1E3PKK8"/>
<dbReference type="SMART" id="SM00355">
    <property type="entry name" value="ZnF_C2H2"/>
    <property type="match status" value="2"/>
</dbReference>
<dbReference type="GO" id="GO:0000785">
    <property type="term" value="C:chromatin"/>
    <property type="evidence" value="ECO:0007669"/>
    <property type="project" value="TreeGrafter"/>
</dbReference>
<dbReference type="PROSITE" id="PS00028">
    <property type="entry name" value="ZINC_FINGER_C2H2_1"/>
    <property type="match status" value="1"/>
</dbReference>
<dbReference type="InterPro" id="IPR051059">
    <property type="entry name" value="VerF-like"/>
</dbReference>
<dbReference type="PROSITE" id="PS50157">
    <property type="entry name" value="ZINC_FINGER_C2H2_2"/>
    <property type="match status" value="1"/>
</dbReference>
<evidence type="ECO:0000256" key="7">
    <source>
        <dbReference type="PROSITE-ProRule" id="PRU00042"/>
    </source>
</evidence>
<organism evidence="10 11">
    <name type="scientific">Nadsonia fulvescens var. elongata DSM 6958</name>
    <dbReference type="NCBI Taxonomy" id="857566"/>
    <lineage>
        <taxon>Eukaryota</taxon>
        <taxon>Fungi</taxon>
        <taxon>Dikarya</taxon>
        <taxon>Ascomycota</taxon>
        <taxon>Saccharomycotina</taxon>
        <taxon>Dipodascomycetes</taxon>
        <taxon>Dipodascales</taxon>
        <taxon>Dipodascales incertae sedis</taxon>
        <taxon>Nadsonia</taxon>
    </lineage>
</organism>
<evidence type="ECO:0000259" key="9">
    <source>
        <dbReference type="PROSITE" id="PS50157"/>
    </source>
</evidence>
<dbReference type="CDD" id="cd12148">
    <property type="entry name" value="fungal_TF_MHR"/>
    <property type="match status" value="1"/>
</dbReference>
<keyword evidence="6" id="KW-0539">Nucleus</keyword>
<dbReference type="GO" id="GO:0006351">
    <property type="term" value="P:DNA-templated transcription"/>
    <property type="evidence" value="ECO:0007669"/>
    <property type="project" value="InterPro"/>
</dbReference>
<evidence type="ECO:0000256" key="3">
    <source>
        <dbReference type="ARBA" id="ARBA00022737"/>
    </source>
</evidence>
<feature type="region of interest" description="Disordered" evidence="8">
    <location>
        <begin position="49"/>
        <end position="94"/>
    </location>
</feature>
<feature type="domain" description="C2H2-type" evidence="9">
    <location>
        <begin position="102"/>
        <end position="131"/>
    </location>
</feature>
<keyword evidence="2" id="KW-0479">Metal-binding</keyword>
<dbReference type="GO" id="GO:0000978">
    <property type="term" value="F:RNA polymerase II cis-regulatory region sequence-specific DNA binding"/>
    <property type="evidence" value="ECO:0007669"/>
    <property type="project" value="InterPro"/>
</dbReference>
<dbReference type="InterPro" id="IPR036236">
    <property type="entry name" value="Znf_C2H2_sf"/>
</dbReference>
<keyword evidence="5" id="KW-0862">Zinc</keyword>
<proteinExistence type="predicted"/>
<dbReference type="STRING" id="857566.A0A1E3PKK8"/>